<proteinExistence type="predicted"/>
<dbReference type="PANTHER" id="PTHR30160:SF7">
    <property type="entry name" value="ADP-HEPTOSE--LPS HEPTOSYLTRANSFERASE 2"/>
    <property type="match status" value="1"/>
</dbReference>
<dbReference type="GO" id="GO:0005829">
    <property type="term" value="C:cytosol"/>
    <property type="evidence" value="ECO:0007669"/>
    <property type="project" value="TreeGrafter"/>
</dbReference>
<keyword evidence="2 3" id="KW-0808">Transferase</keyword>
<dbReference type="CDD" id="cd03789">
    <property type="entry name" value="GT9_LPS_heptosyltransferase"/>
    <property type="match status" value="1"/>
</dbReference>
<sequence length="327" mass="35620">MQPYNNCLMRILALVPGGIGDQILFFPTLDDLKATYPDAQIDVVVEPRAKAAYRVSKSVSDTILFDFSGSNSLADWGNLLGVLRDREYDIALSLSPGWGTGFLLWLSGIPTRIGFSRSSATERFLTQAVEFRPEQYEAAVYHDILKGLKIDKPLGELAVSVPTKDLEWADAERKRLGLQDGGYVLMYSGADTQKKGRLKSYPIENWQKIIADFKQKQPELPLVLIADEENAALVAELIKLCPGTKTSAPENMGQLVAMTAGASLVLTTDGAPMYAAIAAQTFTLALLGETEPAKILPKSDRVLGIKSPTGKMADIAPQMVLDRVWGG</sequence>
<protein>
    <submittedName>
        <fullName evidence="3">Family 9 glycosyl transferase</fullName>
    </submittedName>
</protein>
<dbReference type="Pfam" id="PF01075">
    <property type="entry name" value="Glyco_transf_9"/>
    <property type="match status" value="1"/>
</dbReference>
<dbReference type="GO" id="GO:0009244">
    <property type="term" value="P:lipopolysaccharide core region biosynthetic process"/>
    <property type="evidence" value="ECO:0007669"/>
    <property type="project" value="TreeGrafter"/>
</dbReference>
<dbReference type="InterPro" id="IPR051199">
    <property type="entry name" value="LPS_LOS_Heptosyltrfase"/>
</dbReference>
<keyword evidence="4" id="KW-1185">Reference proteome</keyword>
<keyword evidence="1" id="KW-0328">Glycosyltransferase</keyword>
<dbReference type="Proteomes" id="UP000217895">
    <property type="component" value="Chromosome"/>
</dbReference>
<evidence type="ECO:0000313" key="4">
    <source>
        <dbReference type="Proteomes" id="UP000217895"/>
    </source>
</evidence>
<dbReference type="SUPFAM" id="SSF53756">
    <property type="entry name" value="UDP-Glycosyltransferase/glycogen phosphorylase"/>
    <property type="match status" value="1"/>
</dbReference>
<evidence type="ECO:0000256" key="2">
    <source>
        <dbReference type="ARBA" id="ARBA00022679"/>
    </source>
</evidence>
<dbReference type="Gene3D" id="3.40.50.2000">
    <property type="entry name" value="Glycogen Phosphorylase B"/>
    <property type="match status" value="2"/>
</dbReference>
<accession>A0A1Z4JFR2</accession>
<evidence type="ECO:0000256" key="1">
    <source>
        <dbReference type="ARBA" id="ARBA00022676"/>
    </source>
</evidence>
<organism evidence="3 4">
    <name type="scientific">Leptolyngbya boryana NIES-2135</name>
    <dbReference type="NCBI Taxonomy" id="1973484"/>
    <lineage>
        <taxon>Bacteria</taxon>
        <taxon>Bacillati</taxon>
        <taxon>Cyanobacteriota</taxon>
        <taxon>Cyanophyceae</taxon>
        <taxon>Leptolyngbyales</taxon>
        <taxon>Leptolyngbyaceae</taxon>
        <taxon>Leptolyngbya group</taxon>
        <taxon>Leptolyngbya</taxon>
    </lineage>
</organism>
<dbReference type="InterPro" id="IPR002201">
    <property type="entry name" value="Glyco_trans_9"/>
</dbReference>
<dbReference type="EMBL" id="AP018203">
    <property type="protein sequence ID" value="BAY55508.1"/>
    <property type="molecule type" value="Genomic_DNA"/>
</dbReference>
<evidence type="ECO:0000313" key="3">
    <source>
        <dbReference type="EMBL" id="BAY55508.1"/>
    </source>
</evidence>
<dbReference type="PANTHER" id="PTHR30160">
    <property type="entry name" value="TETRAACYLDISACCHARIDE 4'-KINASE-RELATED"/>
    <property type="match status" value="1"/>
</dbReference>
<dbReference type="GO" id="GO:0008713">
    <property type="term" value="F:ADP-heptose-lipopolysaccharide heptosyltransferase activity"/>
    <property type="evidence" value="ECO:0007669"/>
    <property type="project" value="TreeGrafter"/>
</dbReference>
<name>A0A1Z4JFR2_LEPBY</name>
<gene>
    <name evidence="3" type="ORF">NIES2135_23320</name>
</gene>
<reference evidence="3 4" key="1">
    <citation type="submission" date="2017-06" db="EMBL/GenBank/DDBJ databases">
        <title>Genome sequencing of cyanobaciteial culture collection at National Institute for Environmental Studies (NIES).</title>
        <authorList>
            <person name="Hirose Y."/>
            <person name="Shimura Y."/>
            <person name="Fujisawa T."/>
            <person name="Nakamura Y."/>
            <person name="Kawachi M."/>
        </authorList>
    </citation>
    <scope>NUCLEOTIDE SEQUENCE [LARGE SCALE GENOMIC DNA]</scope>
    <source>
        <strain evidence="3 4">NIES-2135</strain>
    </source>
</reference>
<dbReference type="AlphaFoldDB" id="A0A1Z4JFR2"/>